<dbReference type="InterPro" id="IPR010921">
    <property type="entry name" value="Trp_repressor/repl_initiator"/>
</dbReference>
<keyword evidence="2" id="KW-1185">Reference proteome</keyword>
<organism evidence="1 2">
    <name type="scientific">Sinorhizobium medicae</name>
    <dbReference type="NCBI Taxonomy" id="110321"/>
    <lineage>
        <taxon>Bacteria</taxon>
        <taxon>Pseudomonadati</taxon>
        <taxon>Pseudomonadota</taxon>
        <taxon>Alphaproteobacteria</taxon>
        <taxon>Hyphomicrobiales</taxon>
        <taxon>Rhizobiaceae</taxon>
        <taxon>Sinorhizobium/Ensifer group</taxon>
        <taxon>Sinorhizobium</taxon>
    </lineage>
</organism>
<dbReference type="InterPro" id="IPR002514">
    <property type="entry name" value="Transposase_8"/>
</dbReference>
<comment type="caution">
    <text evidence="1">The sequence shown here is derived from an EMBL/GenBank/DDBJ whole genome shotgun (WGS) entry which is preliminary data.</text>
</comment>
<evidence type="ECO:0008006" key="3">
    <source>
        <dbReference type="Google" id="ProtNLM"/>
    </source>
</evidence>
<name>A0ABX4TQD4_9HYPH</name>
<dbReference type="Proteomes" id="UP001190825">
    <property type="component" value="Unassembled WGS sequence"/>
</dbReference>
<evidence type="ECO:0000313" key="1">
    <source>
        <dbReference type="EMBL" id="PLU06589.1"/>
    </source>
</evidence>
<gene>
    <name evidence="1" type="ORF">BMJ33_06330</name>
</gene>
<accession>A0ABX4TQD4</accession>
<dbReference type="Pfam" id="PF01527">
    <property type="entry name" value="HTH_Tnp_1"/>
    <property type="match status" value="1"/>
</dbReference>
<evidence type="ECO:0000313" key="2">
    <source>
        <dbReference type="Proteomes" id="UP001190825"/>
    </source>
</evidence>
<dbReference type="EMBL" id="NBUC01000050">
    <property type="protein sequence ID" value="PLU06589.1"/>
    <property type="molecule type" value="Genomic_DNA"/>
</dbReference>
<sequence>MAVVWSKKISIQRLSTHRGDHGKCPPPAVDREKLQIIERSFEAGETVSSTARRHGVTPNLLYRWRRFLSTGGAAAVDSDEPIVGNSQVMKLEGRVRELERMLGRKTEVDIRREALSKAS</sequence>
<reference evidence="1 2" key="1">
    <citation type="journal article" date="2018" name="FEMS Microbiol. Ecol.">
        <title>Co-invading symbiotic mutualists of Medicago polymorpha retain high ancestral diversity and contain diverse accessory genomes.</title>
        <authorList>
            <person name="Porter S.S."/>
            <person name="Faber-Hammond J.J."/>
            <person name="Friesen M.L."/>
        </authorList>
    </citation>
    <scope>NUCLEOTIDE SEQUENCE [LARGE SCALE GENOMIC DNA]</scope>
    <source>
        <strain evidence="1 2">Str16</strain>
    </source>
</reference>
<protein>
    <recommendedName>
        <fullName evidence="3">Transposase IS3/IS911 family protein</fullName>
    </recommendedName>
</protein>
<dbReference type="SUPFAM" id="SSF48295">
    <property type="entry name" value="TrpR-like"/>
    <property type="match status" value="1"/>
</dbReference>
<proteinExistence type="predicted"/>